<dbReference type="PANTHER" id="PTHR47521:SF7">
    <property type="entry name" value="SERPENTINE RECEPTOR CLASS EPSILON-6"/>
    <property type="match status" value="1"/>
</dbReference>
<keyword evidence="2" id="KW-0472">Membrane</keyword>
<evidence type="ECO:0008006" key="5">
    <source>
        <dbReference type="Google" id="ProtNLM"/>
    </source>
</evidence>
<evidence type="ECO:0000313" key="3">
    <source>
        <dbReference type="EMBL" id="GMT22755.1"/>
    </source>
</evidence>
<dbReference type="EMBL" id="BTSY01000004">
    <property type="protein sequence ID" value="GMT22755.1"/>
    <property type="molecule type" value="Genomic_DNA"/>
</dbReference>
<organism evidence="3 4">
    <name type="scientific">Pristionchus fissidentatus</name>
    <dbReference type="NCBI Taxonomy" id="1538716"/>
    <lineage>
        <taxon>Eukaryota</taxon>
        <taxon>Metazoa</taxon>
        <taxon>Ecdysozoa</taxon>
        <taxon>Nematoda</taxon>
        <taxon>Chromadorea</taxon>
        <taxon>Rhabditida</taxon>
        <taxon>Rhabditina</taxon>
        <taxon>Diplogasteromorpha</taxon>
        <taxon>Diplogasteroidea</taxon>
        <taxon>Neodiplogasteridae</taxon>
        <taxon>Pristionchus</taxon>
    </lineage>
</organism>
<name>A0AAV5VXG1_9BILA</name>
<evidence type="ECO:0000256" key="1">
    <source>
        <dbReference type="ARBA" id="ARBA00006803"/>
    </source>
</evidence>
<feature type="non-terminal residue" evidence="3">
    <location>
        <position position="103"/>
    </location>
</feature>
<keyword evidence="2" id="KW-0812">Transmembrane</keyword>
<reference evidence="3" key="1">
    <citation type="submission" date="2023-10" db="EMBL/GenBank/DDBJ databases">
        <title>Genome assembly of Pristionchus species.</title>
        <authorList>
            <person name="Yoshida K."/>
            <person name="Sommer R.J."/>
        </authorList>
    </citation>
    <scope>NUCLEOTIDE SEQUENCE</scope>
    <source>
        <strain evidence="3">RS5133</strain>
    </source>
</reference>
<comment type="caution">
    <text evidence="3">The sequence shown here is derived from an EMBL/GenBank/DDBJ whole genome shotgun (WGS) entry which is preliminary data.</text>
</comment>
<feature type="transmembrane region" description="Helical" evidence="2">
    <location>
        <begin position="49"/>
        <end position="67"/>
    </location>
</feature>
<dbReference type="GO" id="GO:0016020">
    <property type="term" value="C:membrane"/>
    <property type="evidence" value="ECO:0007669"/>
    <property type="project" value="InterPro"/>
</dbReference>
<gene>
    <name evidence="3" type="ORF">PFISCL1PPCAC_14052</name>
</gene>
<dbReference type="Pfam" id="PF03125">
    <property type="entry name" value="Sre"/>
    <property type="match status" value="1"/>
</dbReference>
<dbReference type="InterPro" id="IPR004151">
    <property type="entry name" value="7TM_GPCR_serpentine_rcpt_Sre"/>
</dbReference>
<feature type="transmembrane region" description="Helical" evidence="2">
    <location>
        <begin position="12"/>
        <end position="34"/>
    </location>
</feature>
<keyword evidence="2" id="KW-1133">Transmembrane helix</keyword>
<proteinExistence type="inferred from homology"/>
<dbReference type="Proteomes" id="UP001432322">
    <property type="component" value="Unassembled WGS sequence"/>
</dbReference>
<dbReference type="AlphaFoldDB" id="A0AAV5VXG1"/>
<evidence type="ECO:0000313" key="4">
    <source>
        <dbReference type="Proteomes" id="UP001432322"/>
    </source>
</evidence>
<evidence type="ECO:0000256" key="2">
    <source>
        <dbReference type="SAM" id="Phobius"/>
    </source>
</evidence>
<dbReference type="InterPro" id="IPR052860">
    <property type="entry name" value="NRL-GPCR1"/>
</dbReference>
<dbReference type="GO" id="GO:0007606">
    <property type="term" value="P:sensory perception of chemical stimulus"/>
    <property type="evidence" value="ECO:0007669"/>
    <property type="project" value="InterPro"/>
</dbReference>
<sequence length="103" mass="11692">AGAIHRNFRLQLCSAALFYALAVLGRFIIFYVQYTGLPDEDEYSLDHCFAHILATGIAGLLGFRYVYVVNLKLYKDVQTAAHIDRYSVSRTFQIKENVEAVKV</sequence>
<protein>
    <recommendedName>
        <fullName evidence="5">TLC domain-containing protein</fullName>
    </recommendedName>
</protein>
<accession>A0AAV5VXG1</accession>
<keyword evidence="4" id="KW-1185">Reference proteome</keyword>
<feature type="non-terminal residue" evidence="3">
    <location>
        <position position="1"/>
    </location>
</feature>
<dbReference type="PANTHER" id="PTHR47521">
    <property type="entry name" value="SERPENTINE RECEPTOR, CLASS E (EPSILON)-RELATED"/>
    <property type="match status" value="1"/>
</dbReference>
<comment type="similarity">
    <text evidence="1">Belongs to the nematode receptor-like protein sre family.</text>
</comment>